<organism evidence="7 8">
    <name type="scientific">Niveomyces insectorum RCEF 264</name>
    <dbReference type="NCBI Taxonomy" id="1081102"/>
    <lineage>
        <taxon>Eukaryota</taxon>
        <taxon>Fungi</taxon>
        <taxon>Dikarya</taxon>
        <taxon>Ascomycota</taxon>
        <taxon>Pezizomycotina</taxon>
        <taxon>Sordariomycetes</taxon>
        <taxon>Hypocreomycetidae</taxon>
        <taxon>Hypocreales</taxon>
        <taxon>Cordycipitaceae</taxon>
        <taxon>Niveomyces</taxon>
    </lineage>
</organism>
<dbReference type="GO" id="GO:0005741">
    <property type="term" value="C:mitochondrial outer membrane"/>
    <property type="evidence" value="ECO:0007669"/>
    <property type="project" value="UniProtKB-SubCell"/>
</dbReference>
<dbReference type="OrthoDB" id="430436at2759"/>
<keyword evidence="8" id="KW-1185">Reference proteome</keyword>
<dbReference type="Gene3D" id="3.40.50.720">
    <property type="entry name" value="NAD(P)-binding Rossmann-like Domain"/>
    <property type="match status" value="1"/>
</dbReference>
<dbReference type="AlphaFoldDB" id="A0A167TXR2"/>
<dbReference type="PANTHER" id="PTHR14097:SF7">
    <property type="entry name" value="OXIDOREDUCTASE HTATIP2"/>
    <property type="match status" value="1"/>
</dbReference>
<evidence type="ECO:0000259" key="6">
    <source>
        <dbReference type="Pfam" id="PF01370"/>
    </source>
</evidence>
<dbReference type="SUPFAM" id="SSF51735">
    <property type="entry name" value="NAD(P)-binding Rossmann-fold domains"/>
    <property type="match status" value="1"/>
</dbReference>
<dbReference type="Pfam" id="PF01370">
    <property type="entry name" value="Epimerase"/>
    <property type="match status" value="1"/>
</dbReference>
<dbReference type="InterPro" id="IPR036291">
    <property type="entry name" value="NAD(P)-bd_dom_sf"/>
</dbReference>
<accession>A0A167TXR2</accession>
<dbReference type="STRING" id="1081102.A0A167TXR2"/>
<evidence type="ECO:0000256" key="4">
    <source>
        <dbReference type="ARBA" id="ARBA00023128"/>
    </source>
</evidence>
<proteinExistence type="inferred from homology"/>
<comment type="similarity">
    <text evidence="2">Belongs to the FMP52 family.</text>
</comment>
<protein>
    <submittedName>
        <fullName evidence="7">NAD(P)-binding domain protein</fullName>
    </submittedName>
</protein>
<keyword evidence="5" id="KW-0472">Membrane</keyword>
<dbReference type="InterPro" id="IPR001509">
    <property type="entry name" value="Epimerase_deHydtase"/>
</dbReference>
<comment type="caution">
    <text evidence="7">The sequence shown here is derived from an EMBL/GenBank/DDBJ whole genome shotgun (WGS) entry which is preliminary data.</text>
</comment>
<gene>
    <name evidence="7" type="ORF">SPI_05082</name>
</gene>
<comment type="subcellular location">
    <subcellularLocation>
        <location evidence="1">Mitochondrion outer membrane</location>
        <topology evidence="1">Peripheral membrane protein</topology>
    </subcellularLocation>
</comment>
<evidence type="ECO:0000256" key="5">
    <source>
        <dbReference type="ARBA" id="ARBA00023136"/>
    </source>
</evidence>
<dbReference type="PANTHER" id="PTHR14097">
    <property type="entry name" value="OXIDOREDUCTASE HTATIP2"/>
    <property type="match status" value="1"/>
</dbReference>
<feature type="domain" description="NAD-dependent epimerase/dehydratase" evidence="6">
    <location>
        <begin position="8"/>
        <end position="140"/>
    </location>
</feature>
<evidence type="ECO:0000256" key="1">
    <source>
        <dbReference type="ARBA" id="ARBA00004450"/>
    </source>
</evidence>
<sequence length="262" mass="27878">MASLPVSFVFGATGLVGSHLVTALLGHEAFGTVHTITRRPPKQADTPKLDAIVETDNHKWVARLQEELARGTTTTTTTTSAAAASDAASPAVVFSALGTTHNAPGGIANQWRIDHDLNIELARAAKAAGVRTYVFVSSAGTRSLLARNLQYSRMKNGVEDALKELAFEHTIVLKPGMILGKREVEHLGGMPLKALVHGTGYIAAGLKDRFGQDADVIGKAAVHAAQLAAEGKAPAAYWELGGTDIVRLGRDEWTVRQEEEKK</sequence>
<dbReference type="GO" id="GO:0051170">
    <property type="term" value="P:import into nucleus"/>
    <property type="evidence" value="ECO:0007669"/>
    <property type="project" value="TreeGrafter"/>
</dbReference>
<evidence type="ECO:0000313" key="8">
    <source>
        <dbReference type="Proteomes" id="UP000076874"/>
    </source>
</evidence>
<dbReference type="EMBL" id="AZHD01000008">
    <property type="protein sequence ID" value="OAA61058.1"/>
    <property type="molecule type" value="Genomic_DNA"/>
</dbReference>
<keyword evidence="3" id="KW-1000">Mitochondrion outer membrane</keyword>
<evidence type="ECO:0000256" key="2">
    <source>
        <dbReference type="ARBA" id="ARBA00006617"/>
    </source>
</evidence>
<keyword evidence="4" id="KW-0496">Mitochondrion</keyword>
<evidence type="ECO:0000256" key="3">
    <source>
        <dbReference type="ARBA" id="ARBA00022787"/>
    </source>
</evidence>
<name>A0A167TXR2_9HYPO</name>
<reference evidence="7 8" key="1">
    <citation type="journal article" date="2016" name="Genome Biol. Evol.">
        <title>Divergent and convergent evolution of fungal pathogenicity.</title>
        <authorList>
            <person name="Shang Y."/>
            <person name="Xiao G."/>
            <person name="Zheng P."/>
            <person name="Cen K."/>
            <person name="Zhan S."/>
            <person name="Wang C."/>
        </authorList>
    </citation>
    <scope>NUCLEOTIDE SEQUENCE [LARGE SCALE GENOMIC DNA]</scope>
    <source>
        <strain evidence="7 8">RCEF 264</strain>
    </source>
</reference>
<dbReference type="Proteomes" id="UP000076874">
    <property type="component" value="Unassembled WGS sequence"/>
</dbReference>
<evidence type="ECO:0000313" key="7">
    <source>
        <dbReference type="EMBL" id="OAA61058.1"/>
    </source>
</evidence>